<protein>
    <submittedName>
        <fullName evidence="2">Uncharacterized protein</fullName>
    </submittedName>
</protein>
<evidence type="ECO:0000313" key="2">
    <source>
        <dbReference type="EMBL" id="GGM05696.1"/>
    </source>
</evidence>
<dbReference type="Proteomes" id="UP000655208">
    <property type="component" value="Unassembled WGS sequence"/>
</dbReference>
<keyword evidence="3" id="KW-1185">Reference proteome</keyword>
<reference evidence="2" key="2">
    <citation type="submission" date="2020-09" db="EMBL/GenBank/DDBJ databases">
        <authorList>
            <person name="Sun Q."/>
            <person name="Zhou Y."/>
        </authorList>
    </citation>
    <scope>NUCLEOTIDE SEQUENCE</scope>
    <source>
        <strain evidence="2">CGMCC 4.7308</strain>
    </source>
</reference>
<evidence type="ECO:0000256" key="1">
    <source>
        <dbReference type="SAM" id="MobiDB-lite"/>
    </source>
</evidence>
<accession>A0A917T063</accession>
<gene>
    <name evidence="2" type="ORF">GCM10011594_27390</name>
</gene>
<evidence type="ECO:0000313" key="3">
    <source>
        <dbReference type="Proteomes" id="UP000655208"/>
    </source>
</evidence>
<organism evidence="2 3">
    <name type="scientific">Nakamurella endophytica</name>
    <dbReference type="NCBI Taxonomy" id="1748367"/>
    <lineage>
        <taxon>Bacteria</taxon>
        <taxon>Bacillati</taxon>
        <taxon>Actinomycetota</taxon>
        <taxon>Actinomycetes</taxon>
        <taxon>Nakamurellales</taxon>
        <taxon>Nakamurellaceae</taxon>
        <taxon>Nakamurella</taxon>
    </lineage>
</organism>
<proteinExistence type="predicted"/>
<reference evidence="2" key="1">
    <citation type="journal article" date="2014" name="Int. J. Syst. Evol. Microbiol.">
        <title>Complete genome sequence of Corynebacterium casei LMG S-19264T (=DSM 44701T), isolated from a smear-ripened cheese.</title>
        <authorList>
            <consortium name="US DOE Joint Genome Institute (JGI-PGF)"/>
            <person name="Walter F."/>
            <person name="Albersmeier A."/>
            <person name="Kalinowski J."/>
            <person name="Ruckert C."/>
        </authorList>
    </citation>
    <scope>NUCLEOTIDE SEQUENCE</scope>
    <source>
        <strain evidence="2">CGMCC 4.7308</strain>
    </source>
</reference>
<comment type="caution">
    <text evidence="2">The sequence shown here is derived from an EMBL/GenBank/DDBJ whole genome shotgun (WGS) entry which is preliminary data.</text>
</comment>
<feature type="compositionally biased region" description="Low complexity" evidence="1">
    <location>
        <begin position="59"/>
        <end position="101"/>
    </location>
</feature>
<feature type="region of interest" description="Disordered" evidence="1">
    <location>
        <begin position="196"/>
        <end position="228"/>
    </location>
</feature>
<dbReference type="RefSeq" id="WP_188942230.1">
    <property type="nucleotide sequence ID" value="NZ_BMNA01000004.1"/>
</dbReference>
<sequence length="375" mass="38069">MGTVERGRAGRRVVRGPGVPGVGVPRVGGSAVRILEPGVGRPDEPHRAVDPGPRPPSAPSARTSTPPTPGSGTASRGATAGTTAAGTLPETRATAGTALGTGSPGRFGTPAAPIEVAVTGMVLIDRAGAAVLCRPYVDGGGAIVGGPPNPTPRCDRPIPLTGLHADHLAGASHNADHRWARTHLVGRWDGRGLAVEQQGPPTADDVPERDVDTEVPCRPPAGGWTRGATQELPGIDRIAAAVGPAFGALALGYPEGHSTGSDGDLSDAVQVVVVGTTGDVAPARAAARSVFAGNLCVVRAAHTDREIQRQHAALRSALEDRWQALGVWAFGSRQVPLGTPSSSIEVDVDTPQLEAVLSRIPGPPVTVHAWLAPVG</sequence>
<feature type="region of interest" description="Disordered" evidence="1">
    <location>
        <begin position="1"/>
        <end position="106"/>
    </location>
</feature>
<dbReference type="AlphaFoldDB" id="A0A917T063"/>
<feature type="compositionally biased region" description="Low complexity" evidence="1">
    <location>
        <begin position="22"/>
        <end position="33"/>
    </location>
</feature>
<name>A0A917T063_9ACTN</name>
<dbReference type="EMBL" id="BMNA01000004">
    <property type="protein sequence ID" value="GGM05696.1"/>
    <property type="molecule type" value="Genomic_DNA"/>
</dbReference>